<feature type="transmembrane region" description="Helical" evidence="6">
    <location>
        <begin position="51"/>
        <end position="68"/>
    </location>
</feature>
<dbReference type="PANTHER" id="PTHR30619">
    <property type="entry name" value="DNA INTERNALIZATION/COMPETENCE PROTEIN COMEC/REC2"/>
    <property type="match status" value="1"/>
</dbReference>
<gene>
    <name evidence="9" type="ORF">S06H3_18827</name>
</gene>
<feature type="non-terminal residue" evidence="9">
    <location>
        <position position="251"/>
    </location>
</feature>
<dbReference type="EMBL" id="BARV01009566">
    <property type="protein sequence ID" value="GAI02586.1"/>
    <property type="molecule type" value="Genomic_DNA"/>
</dbReference>
<keyword evidence="3 6" id="KW-0812">Transmembrane</keyword>
<feature type="domain" description="DUF4131" evidence="8">
    <location>
        <begin position="31"/>
        <end position="170"/>
    </location>
</feature>
<keyword evidence="4 6" id="KW-1133">Transmembrane helix</keyword>
<dbReference type="PANTHER" id="PTHR30619:SF7">
    <property type="entry name" value="BETA-LACTAMASE DOMAIN PROTEIN"/>
    <property type="match status" value="1"/>
</dbReference>
<accession>X1L9R2</accession>
<dbReference type="AlphaFoldDB" id="X1L9R2"/>
<keyword evidence="2" id="KW-1003">Cell membrane</keyword>
<dbReference type="InterPro" id="IPR004477">
    <property type="entry name" value="ComEC_N"/>
</dbReference>
<evidence type="ECO:0000259" key="8">
    <source>
        <dbReference type="Pfam" id="PF13567"/>
    </source>
</evidence>
<evidence type="ECO:0000259" key="7">
    <source>
        <dbReference type="Pfam" id="PF03772"/>
    </source>
</evidence>
<evidence type="ECO:0000256" key="3">
    <source>
        <dbReference type="ARBA" id="ARBA00022692"/>
    </source>
</evidence>
<name>X1L9R2_9ZZZZ</name>
<evidence type="ECO:0000256" key="1">
    <source>
        <dbReference type="ARBA" id="ARBA00004651"/>
    </source>
</evidence>
<proteinExistence type="predicted"/>
<keyword evidence="5 6" id="KW-0472">Membrane</keyword>
<feature type="domain" description="ComEC/Rec2-related protein" evidence="7">
    <location>
        <begin position="214"/>
        <end position="250"/>
    </location>
</feature>
<organism evidence="9">
    <name type="scientific">marine sediment metagenome</name>
    <dbReference type="NCBI Taxonomy" id="412755"/>
    <lineage>
        <taxon>unclassified sequences</taxon>
        <taxon>metagenomes</taxon>
        <taxon>ecological metagenomes</taxon>
    </lineage>
</organism>
<dbReference type="InterPro" id="IPR025405">
    <property type="entry name" value="DUF4131"/>
</dbReference>
<evidence type="ECO:0000256" key="6">
    <source>
        <dbReference type="SAM" id="Phobius"/>
    </source>
</evidence>
<comment type="caution">
    <text evidence="9">The sequence shown here is derived from an EMBL/GenBank/DDBJ whole genome shotgun (WGS) entry which is preliminary data.</text>
</comment>
<evidence type="ECO:0000256" key="4">
    <source>
        <dbReference type="ARBA" id="ARBA00022989"/>
    </source>
</evidence>
<evidence type="ECO:0008006" key="10">
    <source>
        <dbReference type="Google" id="ProtNLM"/>
    </source>
</evidence>
<dbReference type="InterPro" id="IPR052159">
    <property type="entry name" value="Competence_DNA_uptake"/>
</dbReference>
<evidence type="ECO:0000256" key="5">
    <source>
        <dbReference type="ARBA" id="ARBA00023136"/>
    </source>
</evidence>
<sequence length="251" mass="27602">MRYSLVGVTLAFALGTVFGSLLPPDLAPALLYWPAVGIAVTCVLLARVRRVFLVGLLVVIALLGGLRTQTSKPPTEELYRRAIYLREVTGTVVSYPDLGEGYTAFILAPDHLSAKIRVTCFWNEEDQERIFYGDRLHLVGAVEVPEYFDDFDYRAYLARQGVFATMAVGGEGQMEGIGTAGSRILRFGDNLRQKLLERLDQILPSVEAGLAHGLLFGERASLSDEVEEAFRRTGLMHLLAVSGLHLGIFLA</sequence>
<dbReference type="Pfam" id="PF13567">
    <property type="entry name" value="DUF4131"/>
    <property type="match status" value="1"/>
</dbReference>
<comment type="subcellular location">
    <subcellularLocation>
        <location evidence="1">Cell membrane</location>
        <topology evidence="1">Multi-pass membrane protein</topology>
    </subcellularLocation>
</comment>
<feature type="transmembrane region" description="Helical" evidence="6">
    <location>
        <begin position="29"/>
        <end position="46"/>
    </location>
</feature>
<protein>
    <recommendedName>
        <fullName evidence="10">ComEC/Rec2-related protein domain-containing protein</fullName>
    </recommendedName>
</protein>
<dbReference type="GO" id="GO:0005886">
    <property type="term" value="C:plasma membrane"/>
    <property type="evidence" value="ECO:0007669"/>
    <property type="project" value="UniProtKB-SubCell"/>
</dbReference>
<dbReference type="Pfam" id="PF03772">
    <property type="entry name" value="Competence"/>
    <property type="match status" value="1"/>
</dbReference>
<evidence type="ECO:0000256" key="2">
    <source>
        <dbReference type="ARBA" id="ARBA00022475"/>
    </source>
</evidence>
<reference evidence="9" key="1">
    <citation type="journal article" date="2014" name="Front. Microbiol.">
        <title>High frequency of phylogenetically diverse reductive dehalogenase-homologous genes in deep subseafloor sedimentary metagenomes.</title>
        <authorList>
            <person name="Kawai M."/>
            <person name="Futagami T."/>
            <person name="Toyoda A."/>
            <person name="Takaki Y."/>
            <person name="Nishi S."/>
            <person name="Hori S."/>
            <person name="Arai W."/>
            <person name="Tsubouchi T."/>
            <person name="Morono Y."/>
            <person name="Uchiyama I."/>
            <person name="Ito T."/>
            <person name="Fujiyama A."/>
            <person name="Inagaki F."/>
            <person name="Takami H."/>
        </authorList>
    </citation>
    <scope>NUCLEOTIDE SEQUENCE</scope>
    <source>
        <strain evidence="9">Expedition CK06-06</strain>
    </source>
</reference>
<evidence type="ECO:0000313" key="9">
    <source>
        <dbReference type="EMBL" id="GAI02586.1"/>
    </source>
</evidence>